<feature type="domain" description="LysM" evidence="2">
    <location>
        <begin position="34"/>
        <end position="82"/>
    </location>
</feature>
<dbReference type="InterPro" id="IPR018392">
    <property type="entry name" value="LysM"/>
</dbReference>
<dbReference type="SUPFAM" id="SSF54106">
    <property type="entry name" value="LysM domain"/>
    <property type="match status" value="1"/>
</dbReference>
<dbReference type="AlphaFoldDB" id="A0AAE4Q0L9"/>
<keyword evidence="1" id="KW-0732">Signal</keyword>
<dbReference type="PROSITE" id="PS51782">
    <property type="entry name" value="LYSM"/>
    <property type="match status" value="1"/>
</dbReference>
<protein>
    <submittedName>
        <fullName evidence="3">LysM domain-containing protein</fullName>
    </submittedName>
</protein>
<dbReference type="RefSeq" id="WP_037429380.1">
    <property type="nucleotide sequence ID" value="NZ_CP079718.1"/>
</dbReference>
<evidence type="ECO:0000256" key="1">
    <source>
        <dbReference type="SAM" id="SignalP"/>
    </source>
</evidence>
<evidence type="ECO:0000259" key="2">
    <source>
        <dbReference type="PROSITE" id="PS51782"/>
    </source>
</evidence>
<dbReference type="PANTHER" id="PTHR34700:SF4">
    <property type="entry name" value="PHAGE-LIKE ELEMENT PBSX PROTEIN XKDP"/>
    <property type="match status" value="1"/>
</dbReference>
<dbReference type="Proteomes" id="UP001187859">
    <property type="component" value="Unassembled WGS sequence"/>
</dbReference>
<dbReference type="EMBL" id="JASGOQ010000001">
    <property type="protein sequence ID" value="MDV5392296.1"/>
    <property type="molecule type" value="Genomic_DNA"/>
</dbReference>
<name>A0AAE4Q0L9_9GAMM</name>
<sequence length="380" mass="42027">MDRTMKRLILLALMTFHCTLVYADTLTLKAGYPESYVVKKGDTLWDISATFLNDPWKWPRLWDVNPQIANPHLIYPGDQLTLVFIDGQPRLVLNGASASIGASEAKPHIRKTPEGRVIAKSNAVPAVDLALIQNYLVQNRVVDASWLGMQPMVLGGESPSRHHIVGDVIYINSELPLHQKLGVYERGREFFNKETGEALGQEAILASTGQVIESGKVSKVKILSNFRETKAGFRVLPMEDEALMSAYFTPKPAELKTPATILAIESKMREAGKLNVVYLDKGTQDGIEPGEVFSIYRDGEEIVINNDGQPVPSMERTAYDNVVASLSSDRALKMPDVYNGKLLVFKVFDKASLGLIVSTERSVRVDDKLIAPDSLAFRGQ</sequence>
<feature type="chain" id="PRO_5042118238" evidence="1">
    <location>
        <begin position="24"/>
        <end position="380"/>
    </location>
</feature>
<accession>A0AAE4Q0L9</accession>
<gene>
    <name evidence="3" type="ORF">QM089_19055</name>
</gene>
<dbReference type="GeneID" id="75186564"/>
<evidence type="ECO:0000313" key="3">
    <source>
        <dbReference type="EMBL" id="MDV5392296.1"/>
    </source>
</evidence>
<evidence type="ECO:0000313" key="4">
    <source>
        <dbReference type="Proteomes" id="UP001187859"/>
    </source>
</evidence>
<comment type="caution">
    <text evidence="3">The sequence shown here is derived from an EMBL/GenBank/DDBJ whole genome shotgun (WGS) entry which is preliminary data.</text>
</comment>
<reference evidence="3" key="1">
    <citation type="submission" date="2023-05" db="EMBL/GenBank/DDBJ databases">
        <title>Colonisation of extended spectrum b-lactamase- and carbapenemase-producing bacteria on hospital surfaces from low- and middle-income countries.</title>
        <authorList>
            <person name="Nieto-Rosado M."/>
            <person name="Sands K."/>
            <person name="Iregbu K."/>
            <person name="Zahra R."/>
            <person name="Mazarati J.B."/>
            <person name="Mehtar S."/>
            <person name="Barnards-Group B."/>
            <person name="Walsh T.R."/>
        </authorList>
    </citation>
    <scope>NUCLEOTIDE SEQUENCE</scope>
    <source>
        <strain evidence="3">PP-E493</strain>
    </source>
</reference>
<dbReference type="Pfam" id="PF01476">
    <property type="entry name" value="LysM"/>
    <property type="match status" value="1"/>
</dbReference>
<dbReference type="InterPro" id="IPR036779">
    <property type="entry name" value="LysM_dom_sf"/>
</dbReference>
<organism evidence="3 4">
    <name type="scientific">Shewanella xiamenensis</name>
    <dbReference type="NCBI Taxonomy" id="332186"/>
    <lineage>
        <taxon>Bacteria</taxon>
        <taxon>Pseudomonadati</taxon>
        <taxon>Pseudomonadota</taxon>
        <taxon>Gammaproteobacteria</taxon>
        <taxon>Alteromonadales</taxon>
        <taxon>Shewanellaceae</taxon>
        <taxon>Shewanella</taxon>
    </lineage>
</organism>
<feature type="signal peptide" evidence="1">
    <location>
        <begin position="1"/>
        <end position="23"/>
    </location>
</feature>
<dbReference type="Gene3D" id="3.10.350.10">
    <property type="entry name" value="LysM domain"/>
    <property type="match status" value="1"/>
</dbReference>
<dbReference type="CDD" id="cd00118">
    <property type="entry name" value="LysM"/>
    <property type="match status" value="1"/>
</dbReference>
<dbReference type="InterPro" id="IPR052196">
    <property type="entry name" value="Bact_Kbp"/>
</dbReference>
<dbReference type="SMART" id="SM00257">
    <property type="entry name" value="LysM"/>
    <property type="match status" value="1"/>
</dbReference>
<proteinExistence type="predicted"/>
<dbReference type="PANTHER" id="PTHR34700">
    <property type="entry name" value="POTASSIUM BINDING PROTEIN KBP"/>
    <property type="match status" value="1"/>
</dbReference>